<evidence type="ECO:0000313" key="1">
    <source>
        <dbReference type="EMBL" id="OWZ09846.1"/>
    </source>
</evidence>
<sequence length="514" mass="57548">MPQGPTCIPLCHERGESDTIILLQCLKSSRFRKAEQCSARCVPAQRRISCATSSSTVAVLSASKLRPKCPPGGVKCSYIWIAMLRHCLRAEITSPGSHFHAATASSLSTKHEAGSNSNGDVDPVLAASGRPSVASKVQNVVCYFRRTKLGGNDSISNVTSLVRAQACHGNEEEHEPFTFGWQWNENGQLVVGNGTDENPFLVGITTKALLRQVARDPVTFIFHMLPTKPTKSDIPFWCVELPTLLVNFTFSLCCHVTAARAALLERICISALGIQQSCHPLLVAMFMGDADSAQFNAASTVFGVDCTYTHLMCYYHLLAKVVERMKGLSKEHSDAVLRDVYDMHCTRNAQDFDAVRSAAQFRWGETPALQDFSVYFTRIWLNRRFCNWQCFHSPPGYATTNNPVEQFNRALKRDYTVHRLLKMWELLQQLRSCCRQHSIDIRQFAVTATPSEELLSRVKALQRQQLIREYTPPRMGLDFLLGTMANIVNVLYVPPLRVCNAATKRFNEHIQVSV</sequence>
<gene>
    <name evidence="1" type="ORF">PHMEG_00017388</name>
</gene>
<accession>A0A225VWM6</accession>
<evidence type="ECO:0000313" key="2">
    <source>
        <dbReference type="Proteomes" id="UP000198211"/>
    </source>
</evidence>
<keyword evidence="2" id="KW-1185">Reference proteome</keyword>
<evidence type="ECO:0008006" key="3">
    <source>
        <dbReference type="Google" id="ProtNLM"/>
    </source>
</evidence>
<organism evidence="1 2">
    <name type="scientific">Phytophthora megakarya</name>
    <dbReference type="NCBI Taxonomy" id="4795"/>
    <lineage>
        <taxon>Eukaryota</taxon>
        <taxon>Sar</taxon>
        <taxon>Stramenopiles</taxon>
        <taxon>Oomycota</taxon>
        <taxon>Peronosporomycetes</taxon>
        <taxon>Peronosporales</taxon>
        <taxon>Peronosporaceae</taxon>
        <taxon>Phytophthora</taxon>
    </lineage>
</organism>
<dbReference type="EMBL" id="NBNE01002644">
    <property type="protein sequence ID" value="OWZ09846.1"/>
    <property type="molecule type" value="Genomic_DNA"/>
</dbReference>
<name>A0A225VWM6_9STRA</name>
<dbReference type="Proteomes" id="UP000198211">
    <property type="component" value="Unassembled WGS sequence"/>
</dbReference>
<comment type="caution">
    <text evidence="1">The sequence shown here is derived from an EMBL/GenBank/DDBJ whole genome shotgun (WGS) entry which is preliminary data.</text>
</comment>
<dbReference type="OrthoDB" id="113508at2759"/>
<proteinExistence type="predicted"/>
<reference evidence="2" key="1">
    <citation type="submission" date="2017-03" db="EMBL/GenBank/DDBJ databases">
        <title>Phytopthora megakarya and P. palmivora, two closely related causual agents of cacao black pod achieved similar genome size and gene model numbers by different mechanisms.</title>
        <authorList>
            <person name="Ali S."/>
            <person name="Shao J."/>
            <person name="Larry D.J."/>
            <person name="Kronmiller B."/>
            <person name="Shen D."/>
            <person name="Strem M.D."/>
            <person name="Melnick R.L."/>
            <person name="Guiltinan M.J."/>
            <person name="Tyler B.M."/>
            <person name="Meinhardt L.W."/>
            <person name="Bailey B.A."/>
        </authorList>
    </citation>
    <scope>NUCLEOTIDE SEQUENCE [LARGE SCALE GENOMIC DNA]</scope>
    <source>
        <strain evidence="2">zdho120</strain>
    </source>
</reference>
<dbReference type="AlphaFoldDB" id="A0A225VWM6"/>
<protein>
    <recommendedName>
        <fullName evidence="3">MULE transposase domain-containing protein</fullName>
    </recommendedName>
</protein>